<feature type="transmembrane region" description="Helical" evidence="4">
    <location>
        <begin position="329"/>
        <end position="347"/>
    </location>
</feature>
<feature type="transmembrane region" description="Helical" evidence="4">
    <location>
        <begin position="194"/>
        <end position="213"/>
    </location>
</feature>
<feature type="transmembrane region" description="Helical" evidence="4">
    <location>
        <begin position="163"/>
        <end position="182"/>
    </location>
</feature>
<feature type="transmembrane region" description="Helical" evidence="4">
    <location>
        <begin position="247"/>
        <end position="268"/>
    </location>
</feature>
<dbReference type="RefSeq" id="WP_309796079.1">
    <property type="nucleotide sequence ID" value="NZ_JAVDPW010000006.1"/>
</dbReference>
<feature type="transmembrane region" description="Helical" evidence="4">
    <location>
        <begin position="367"/>
        <end position="388"/>
    </location>
</feature>
<evidence type="ECO:0000313" key="6">
    <source>
        <dbReference type="EMBL" id="MDR6291110.1"/>
    </source>
</evidence>
<evidence type="ECO:0000256" key="1">
    <source>
        <dbReference type="ARBA" id="ARBA00022692"/>
    </source>
</evidence>
<dbReference type="CDD" id="cd17324">
    <property type="entry name" value="MFS_NepI_like"/>
    <property type="match status" value="1"/>
</dbReference>
<dbReference type="PANTHER" id="PTHR42910">
    <property type="entry name" value="TRANSPORTER SCO4007-RELATED"/>
    <property type="match status" value="1"/>
</dbReference>
<feature type="transmembrane region" description="Helical" evidence="4">
    <location>
        <begin position="70"/>
        <end position="93"/>
    </location>
</feature>
<feature type="transmembrane region" description="Helical" evidence="4">
    <location>
        <begin position="105"/>
        <end position="123"/>
    </location>
</feature>
<dbReference type="PANTHER" id="PTHR42910:SF1">
    <property type="entry name" value="MAJOR FACILITATOR SUPERFAMILY (MFS) PROFILE DOMAIN-CONTAINING PROTEIN"/>
    <property type="match status" value="1"/>
</dbReference>
<proteinExistence type="predicted"/>
<reference evidence="6 7" key="1">
    <citation type="submission" date="2023-07" db="EMBL/GenBank/DDBJ databases">
        <title>Sorghum-associated microbial communities from plants grown in Nebraska, USA.</title>
        <authorList>
            <person name="Schachtman D."/>
        </authorList>
    </citation>
    <scope>NUCLEOTIDE SEQUENCE [LARGE SCALE GENOMIC DNA]</scope>
    <source>
        <strain evidence="6 7">584</strain>
    </source>
</reference>
<evidence type="ECO:0000256" key="2">
    <source>
        <dbReference type="ARBA" id="ARBA00022989"/>
    </source>
</evidence>
<dbReference type="Gene3D" id="1.20.1250.20">
    <property type="entry name" value="MFS general substrate transporter like domains"/>
    <property type="match status" value="1"/>
</dbReference>
<keyword evidence="2 4" id="KW-1133">Transmembrane helix</keyword>
<feature type="transmembrane region" description="Helical" evidence="4">
    <location>
        <begin position="304"/>
        <end position="323"/>
    </location>
</feature>
<name>A0ABU1JR62_9PROT</name>
<feature type="domain" description="Major facilitator superfamily (MFS) profile" evidence="5">
    <location>
        <begin position="39"/>
        <end position="420"/>
    </location>
</feature>
<sequence>MKLEPGTELVAETDATIGTTERRPGTTGTAVADKMPRSLVLLFAVACGLSVANVYYAQPLLDTMAQDFGIARASIGIVMTATQIGCALALLLVVPLGDLLNRRRLVIVQLLLLGLTLVVVGIAPGQPMLLAGMVAVGLLGTAMTQGLIAYAATLAAPAERGRVVGAAASGVVVGLLLARSMAGLLADLAGWRSVYFASSALAVLMIAVLSRMLPRQAQPTAGLSYLQLLRSMATLLVQERVLQVRGVLAMLMFAAFSVFWTSLVLPLSEPPLSLSHSAIGAFGLVGAVGALAAARAGHMADRGLGQWTTGLALALLLACWLPIGFGLQSLWALMLGIIALDLGGQAIHVTNQSMIFRTRPEAHSRLVGCYMLFYSVGSGAGAIASTLVYAWAGWAGVCLLGAGISAAALLFWALTAHLTPAARGIAAGLADQSASGS</sequence>
<accession>A0ABU1JR62</accession>
<evidence type="ECO:0000259" key="5">
    <source>
        <dbReference type="PROSITE" id="PS50850"/>
    </source>
</evidence>
<feature type="transmembrane region" description="Helical" evidence="4">
    <location>
        <begin position="129"/>
        <end position="151"/>
    </location>
</feature>
<gene>
    <name evidence="6" type="ORF">E9232_003636</name>
</gene>
<feature type="transmembrane region" description="Helical" evidence="4">
    <location>
        <begin position="274"/>
        <end position="292"/>
    </location>
</feature>
<feature type="transmembrane region" description="Helical" evidence="4">
    <location>
        <begin position="394"/>
        <end position="414"/>
    </location>
</feature>
<dbReference type="InterPro" id="IPR020846">
    <property type="entry name" value="MFS_dom"/>
</dbReference>
<evidence type="ECO:0000313" key="7">
    <source>
        <dbReference type="Proteomes" id="UP001262410"/>
    </source>
</evidence>
<dbReference type="EMBL" id="JAVDPW010000006">
    <property type="protein sequence ID" value="MDR6291110.1"/>
    <property type="molecule type" value="Genomic_DNA"/>
</dbReference>
<organism evidence="6 7">
    <name type="scientific">Inquilinus ginsengisoli</name>
    <dbReference type="NCBI Taxonomy" id="363840"/>
    <lineage>
        <taxon>Bacteria</taxon>
        <taxon>Pseudomonadati</taxon>
        <taxon>Pseudomonadota</taxon>
        <taxon>Alphaproteobacteria</taxon>
        <taxon>Rhodospirillales</taxon>
        <taxon>Rhodospirillaceae</taxon>
        <taxon>Inquilinus</taxon>
    </lineage>
</organism>
<dbReference type="Pfam" id="PF07690">
    <property type="entry name" value="MFS_1"/>
    <property type="match status" value="1"/>
</dbReference>
<dbReference type="InterPro" id="IPR011701">
    <property type="entry name" value="MFS"/>
</dbReference>
<keyword evidence="3 4" id="KW-0472">Membrane</keyword>
<protein>
    <submittedName>
        <fullName evidence="6">MFS family arabinose efflux permease</fullName>
    </submittedName>
</protein>
<dbReference type="SUPFAM" id="SSF103473">
    <property type="entry name" value="MFS general substrate transporter"/>
    <property type="match status" value="1"/>
</dbReference>
<comment type="caution">
    <text evidence="6">The sequence shown here is derived from an EMBL/GenBank/DDBJ whole genome shotgun (WGS) entry which is preliminary data.</text>
</comment>
<feature type="transmembrane region" description="Helical" evidence="4">
    <location>
        <begin position="39"/>
        <end position="58"/>
    </location>
</feature>
<keyword evidence="1 4" id="KW-0812">Transmembrane</keyword>
<evidence type="ECO:0000256" key="4">
    <source>
        <dbReference type="SAM" id="Phobius"/>
    </source>
</evidence>
<dbReference type="Proteomes" id="UP001262410">
    <property type="component" value="Unassembled WGS sequence"/>
</dbReference>
<keyword evidence="7" id="KW-1185">Reference proteome</keyword>
<dbReference type="InterPro" id="IPR036259">
    <property type="entry name" value="MFS_trans_sf"/>
</dbReference>
<dbReference type="PROSITE" id="PS50850">
    <property type="entry name" value="MFS"/>
    <property type="match status" value="1"/>
</dbReference>
<evidence type="ECO:0000256" key="3">
    <source>
        <dbReference type="ARBA" id="ARBA00023136"/>
    </source>
</evidence>